<dbReference type="SUPFAM" id="SSF52540">
    <property type="entry name" value="P-loop containing nucleoside triphosphate hydrolases"/>
    <property type="match status" value="1"/>
</dbReference>
<dbReference type="InterPro" id="IPR050206">
    <property type="entry name" value="FtsK/SpoIIIE/SftA"/>
</dbReference>
<evidence type="ECO:0000313" key="1">
    <source>
        <dbReference type="EMBL" id="MBB5153029.1"/>
    </source>
</evidence>
<organism evidence="1 2">
    <name type="scientific">Saccharopolyspora phatthalungensis</name>
    <dbReference type="NCBI Taxonomy" id="664693"/>
    <lineage>
        <taxon>Bacteria</taxon>
        <taxon>Bacillati</taxon>
        <taxon>Actinomycetota</taxon>
        <taxon>Actinomycetes</taxon>
        <taxon>Pseudonocardiales</taxon>
        <taxon>Pseudonocardiaceae</taxon>
        <taxon>Saccharopolyspora</taxon>
    </lineage>
</organism>
<dbReference type="Proteomes" id="UP000584374">
    <property type="component" value="Unassembled WGS sequence"/>
</dbReference>
<gene>
    <name evidence="1" type="ORF">BJ970_000563</name>
</gene>
<comment type="caution">
    <text evidence="1">The sequence shown here is derived from an EMBL/GenBank/DDBJ whole genome shotgun (WGS) entry which is preliminary data.</text>
</comment>
<name>A0A840Q2T6_9PSEU</name>
<sequence length="465" mass="51468">MGKETRRKGIEWRVAGWMVRHPGMSAAPAVLGAGVAELGPAGAGATLAALGVAGLSWYRGHPETFDRYAAPYVRAFRRRWLRYVGRRWRDLMIDCEFGRENRRTGHIEVPRLLRVRSASPSIDTLYVKVLRGQSLKRFQDAQDELAMALRADALGIVKVQPGVIALTVVRGNPFADVIDPAEVPVDSADVDLRNLYFGEDEYGNDWTEPLLGHHLIGCGATGSGKDSLIWNPLRGMGPAIRDGLVRVDFLDLKGGMAAGTARSLFHRYAAEPDTGLEVIEAFRDDMKATQRHLAERGLRKFTVSRETPFRVLMIDELAMMTALGSSSTTRAAIKLMAEVMTQGRAPGFALCAYVQEPTKDIVPVRDLFTRRICLRTTAENHPDMVLGEGMRIKGALTDEIPADEEYAGIGFRVDQRSRRPTRVRAGWVSDADIAELVRTCTPGPVDESNVVQFHRDEDQDEDEVA</sequence>
<reference evidence="1 2" key="1">
    <citation type="submission" date="2020-08" db="EMBL/GenBank/DDBJ databases">
        <title>Sequencing the genomes of 1000 actinobacteria strains.</title>
        <authorList>
            <person name="Klenk H.-P."/>
        </authorList>
    </citation>
    <scope>NUCLEOTIDE SEQUENCE [LARGE SCALE GENOMIC DNA]</scope>
    <source>
        <strain evidence="1 2">DSM 45584</strain>
    </source>
</reference>
<proteinExistence type="predicted"/>
<dbReference type="RefSeq" id="WP_184723258.1">
    <property type="nucleotide sequence ID" value="NZ_JACHIW010000001.1"/>
</dbReference>
<dbReference type="AlphaFoldDB" id="A0A840Q2T6"/>
<dbReference type="PANTHER" id="PTHR22683">
    <property type="entry name" value="SPORULATION PROTEIN RELATED"/>
    <property type="match status" value="1"/>
</dbReference>
<dbReference type="InterPro" id="IPR027417">
    <property type="entry name" value="P-loop_NTPase"/>
</dbReference>
<dbReference type="Gene3D" id="3.40.50.300">
    <property type="entry name" value="P-loop containing nucleotide triphosphate hydrolases"/>
    <property type="match status" value="1"/>
</dbReference>
<dbReference type="PANTHER" id="PTHR22683:SF41">
    <property type="entry name" value="DNA TRANSLOCASE FTSK"/>
    <property type="match status" value="1"/>
</dbReference>
<dbReference type="EMBL" id="JACHIW010000001">
    <property type="protein sequence ID" value="MBB5153029.1"/>
    <property type="molecule type" value="Genomic_DNA"/>
</dbReference>
<keyword evidence="2" id="KW-1185">Reference proteome</keyword>
<evidence type="ECO:0000313" key="2">
    <source>
        <dbReference type="Proteomes" id="UP000584374"/>
    </source>
</evidence>
<accession>A0A840Q2T6</accession>
<protein>
    <submittedName>
        <fullName evidence="1">S-DNA-T family DNA segregation ATPase FtsK/SpoIIIE</fullName>
    </submittedName>
</protein>